<dbReference type="FunCoup" id="A0A3Q0KBG4">
    <property type="interactions" value="261"/>
</dbReference>
<dbReference type="InterPro" id="IPR018305">
    <property type="entry name" value="Ribosomal_m50"/>
</dbReference>
<evidence type="ECO:0000256" key="3">
    <source>
        <dbReference type="ARBA" id="ARBA00022980"/>
    </source>
</evidence>
<dbReference type="InParanoid" id="A0A3Q0KBG4"/>
<proteinExistence type="inferred from homology"/>
<dbReference type="AlphaFoldDB" id="A0A3Q0KBG4"/>
<keyword evidence="3" id="KW-0689">Ribosomal protein</keyword>
<keyword evidence="8" id="KW-1185">Reference proteome</keyword>
<dbReference type="WBParaSite" id="Smp_001120.1">
    <property type="protein sequence ID" value="Smp_001120.1"/>
    <property type="gene ID" value="Smp_001120"/>
</dbReference>
<evidence type="ECO:0000256" key="1">
    <source>
        <dbReference type="ARBA" id="ARBA00004173"/>
    </source>
</evidence>
<evidence type="ECO:0000313" key="8">
    <source>
        <dbReference type="Proteomes" id="UP000008854"/>
    </source>
</evidence>
<evidence type="ECO:0000256" key="6">
    <source>
        <dbReference type="ARBA" id="ARBA00035183"/>
    </source>
</evidence>
<comment type="similarity">
    <text evidence="2">Belongs to the mitochondrion-specific ribosomal protein mL50 family.</text>
</comment>
<dbReference type="GO" id="GO:0005762">
    <property type="term" value="C:mitochondrial large ribosomal subunit"/>
    <property type="evidence" value="ECO:0007669"/>
    <property type="project" value="TreeGrafter"/>
</dbReference>
<evidence type="ECO:0000313" key="9">
    <source>
        <dbReference type="WBParaSite" id="Smp_001120.1"/>
    </source>
</evidence>
<accession>A0A3Q0KBG4</accession>
<evidence type="ECO:0000256" key="5">
    <source>
        <dbReference type="ARBA" id="ARBA00023274"/>
    </source>
</evidence>
<organism evidence="8 9">
    <name type="scientific">Schistosoma mansoni</name>
    <name type="common">Blood fluke</name>
    <dbReference type="NCBI Taxonomy" id="6183"/>
    <lineage>
        <taxon>Eukaryota</taxon>
        <taxon>Metazoa</taxon>
        <taxon>Spiralia</taxon>
        <taxon>Lophotrochozoa</taxon>
        <taxon>Platyhelminthes</taxon>
        <taxon>Trematoda</taxon>
        <taxon>Digenea</taxon>
        <taxon>Strigeidida</taxon>
        <taxon>Schistosomatoidea</taxon>
        <taxon>Schistosomatidae</taxon>
        <taxon>Schistosoma</taxon>
    </lineage>
</organism>
<evidence type="ECO:0000256" key="4">
    <source>
        <dbReference type="ARBA" id="ARBA00023128"/>
    </source>
</evidence>
<dbReference type="Pfam" id="PF10501">
    <property type="entry name" value="Ribosomal_L50"/>
    <property type="match status" value="1"/>
</dbReference>
<dbReference type="PANTHER" id="PTHR31542">
    <property type="entry name" value="39A RIBOSOMAL PROTEIN L50, MITOCHONDRIAL"/>
    <property type="match status" value="1"/>
</dbReference>
<name>A0A3Q0KBG4_SCHMA</name>
<dbReference type="PANTHER" id="PTHR31542:SF1">
    <property type="entry name" value="LARGE RIBOSOMAL SUBUNIT PROTEIN ML50"/>
    <property type="match status" value="1"/>
</dbReference>
<sequence length="211" mass="24522">MLRYAVCNIKCLKIPILSNCLSTSHSNEPKVYGFTSRLQSLVDKSKNILMNHDPYSPPEDVELRIEALSKELFNLSSSNNNQWKAYRFQNNDEKYKIFTACITEFKHHIANSYLHEINSIEDLINYFMTPVETPDFLYKLTSDAQNNICQLPSNLNIQLEPVRYNPNEDNFFKANAYPGRSTIVSNLAAAKKHPSYRVSRLKRVRVEYEDM</sequence>
<evidence type="ECO:0000256" key="2">
    <source>
        <dbReference type="ARBA" id="ARBA00008860"/>
    </source>
</evidence>
<comment type="subcellular location">
    <subcellularLocation>
        <location evidence="1">Mitochondrion</location>
    </subcellularLocation>
</comment>
<reference evidence="8" key="1">
    <citation type="journal article" date="2012" name="PLoS Negl. Trop. Dis.">
        <title>A systematically improved high quality genome and transcriptome of the human blood fluke Schistosoma mansoni.</title>
        <authorList>
            <person name="Protasio A.V."/>
            <person name="Tsai I.J."/>
            <person name="Babbage A."/>
            <person name="Nichol S."/>
            <person name="Hunt M."/>
            <person name="Aslett M.A."/>
            <person name="De Silva N."/>
            <person name="Velarde G.S."/>
            <person name="Anderson T.J."/>
            <person name="Clark R.C."/>
            <person name="Davidson C."/>
            <person name="Dillon G.P."/>
            <person name="Holroyd N.E."/>
            <person name="LoVerde P.T."/>
            <person name="Lloyd C."/>
            <person name="McQuillan J."/>
            <person name="Oliveira G."/>
            <person name="Otto T.D."/>
            <person name="Parker-Manuel S.J."/>
            <person name="Quail M.A."/>
            <person name="Wilson R.A."/>
            <person name="Zerlotini A."/>
            <person name="Dunne D.W."/>
            <person name="Berriman M."/>
        </authorList>
    </citation>
    <scope>NUCLEOTIDE SEQUENCE [LARGE SCALE GENOMIC DNA]</scope>
    <source>
        <strain evidence="8">Puerto Rican</strain>
    </source>
</reference>
<reference evidence="9" key="2">
    <citation type="submission" date="2018-12" db="UniProtKB">
        <authorList>
            <consortium name="WormBaseParasite"/>
        </authorList>
    </citation>
    <scope>IDENTIFICATION</scope>
    <source>
        <strain evidence="9">Puerto Rican</strain>
    </source>
</reference>
<dbReference type="Proteomes" id="UP000008854">
    <property type="component" value="Unassembled WGS sequence"/>
</dbReference>
<keyword evidence="5" id="KW-0687">Ribonucleoprotein</keyword>
<keyword evidence="4" id="KW-0496">Mitochondrion</keyword>
<protein>
    <recommendedName>
        <fullName evidence="6">Large ribosomal subunit protein mL50</fullName>
    </recommendedName>
    <alternativeName>
        <fullName evidence="7">39S ribosomal protein L50, mitochondrial</fullName>
    </alternativeName>
</protein>
<evidence type="ECO:0000256" key="7">
    <source>
        <dbReference type="ARBA" id="ARBA00035398"/>
    </source>
</evidence>